<evidence type="ECO:0000256" key="12">
    <source>
        <dbReference type="ARBA" id="ARBA00023303"/>
    </source>
</evidence>
<dbReference type="GeneID" id="111495547"/>
<dbReference type="InterPro" id="IPR018490">
    <property type="entry name" value="cNMP-bd_dom_sf"/>
</dbReference>
<evidence type="ECO:0000256" key="1">
    <source>
        <dbReference type="ARBA" id="ARBA00004141"/>
    </source>
</evidence>
<dbReference type="PRINTS" id="PR01463">
    <property type="entry name" value="EAGCHANLFMLY"/>
</dbReference>
<dbReference type="InterPro" id="IPR021789">
    <property type="entry name" value="KHA_dom"/>
</dbReference>
<evidence type="ECO:0000259" key="15">
    <source>
        <dbReference type="PROSITE" id="PS51490"/>
    </source>
</evidence>
<name>A0A6J1KMM4_CUCMA</name>
<evidence type="ECO:0000256" key="8">
    <source>
        <dbReference type="ARBA" id="ARBA00022958"/>
    </source>
</evidence>
<dbReference type="Gene3D" id="2.60.120.10">
    <property type="entry name" value="Jelly Rolls"/>
    <property type="match status" value="1"/>
</dbReference>
<evidence type="ECO:0000256" key="4">
    <source>
        <dbReference type="ARBA" id="ARBA00022538"/>
    </source>
</evidence>
<keyword evidence="9 13" id="KW-1133">Transmembrane helix</keyword>
<dbReference type="InterPro" id="IPR014710">
    <property type="entry name" value="RmlC-like_jellyroll"/>
</dbReference>
<evidence type="ECO:0000256" key="2">
    <source>
        <dbReference type="ARBA" id="ARBA00007929"/>
    </source>
</evidence>
<dbReference type="KEGG" id="cmax:111495547"/>
<keyword evidence="10 13" id="KW-0406">Ion transport</keyword>
<evidence type="ECO:0000313" key="16">
    <source>
        <dbReference type="Proteomes" id="UP000504608"/>
    </source>
</evidence>
<gene>
    <name evidence="17" type="primary">LOC111495547</name>
</gene>
<comment type="domain">
    <text evidence="13">The segment S4 is probably the voltage-sensor and is characterized by a series of positively charged amino acids. The pore-forming region H5 is enclosed by the transmembrane segments S5 and S6 in the Shaker-type (1P/6TM) and contains the GYGD signature motif which seems to be involved in potassium selectivity.</text>
</comment>
<evidence type="ECO:0000256" key="13">
    <source>
        <dbReference type="RuleBase" id="RU369015"/>
    </source>
</evidence>
<keyword evidence="12 13" id="KW-0407">Ion channel</keyword>
<keyword evidence="11 13" id="KW-0472">Membrane</keyword>
<feature type="transmembrane region" description="Helical" evidence="13">
    <location>
        <begin position="65"/>
        <end position="85"/>
    </location>
</feature>
<dbReference type="Gene3D" id="1.10.287.70">
    <property type="match status" value="1"/>
</dbReference>
<feature type="transmembrane region" description="Helical" evidence="13">
    <location>
        <begin position="97"/>
        <end position="116"/>
    </location>
</feature>
<dbReference type="SUPFAM" id="SSF81324">
    <property type="entry name" value="Voltage-gated potassium channels"/>
    <property type="match status" value="1"/>
</dbReference>
<dbReference type="PANTHER" id="PTHR45743:SF6">
    <property type="entry name" value="POTASSIUM CHANNEL KAT2"/>
    <property type="match status" value="1"/>
</dbReference>
<feature type="transmembrane region" description="Helical" evidence="13">
    <location>
        <begin position="136"/>
        <end position="156"/>
    </location>
</feature>
<dbReference type="Pfam" id="PF11834">
    <property type="entry name" value="KHA"/>
    <property type="match status" value="1"/>
</dbReference>
<feature type="domain" description="Cyclic nucleotide-binding" evidence="14">
    <location>
        <begin position="378"/>
        <end position="497"/>
    </location>
</feature>
<reference evidence="17" key="1">
    <citation type="submission" date="2025-08" db="UniProtKB">
        <authorList>
            <consortium name="RefSeq"/>
        </authorList>
    </citation>
    <scope>IDENTIFICATION</scope>
    <source>
        <tissue evidence="17">Young leaves</tissue>
    </source>
</reference>
<dbReference type="FunFam" id="1.10.287.70:FF:000123">
    <property type="entry name" value="Potassium channel KAT3"/>
    <property type="match status" value="1"/>
</dbReference>
<dbReference type="AlphaFoldDB" id="A0A6J1KMM4"/>
<feature type="transmembrane region" description="Helical" evidence="13">
    <location>
        <begin position="279"/>
        <end position="303"/>
    </location>
</feature>
<evidence type="ECO:0000256" key="9">
    <source>
        <dbReference type="ARBA" id="ARBA00022989"/>
    </source>
</evidence>
<comment type="similarity">
    <text evidence="2 13">Belongs to the potassium channel family. Plant (TC 1.A.1.4) subfamily.</text>
</comment>
<comment type="function">
    <text evidence="13">Potassium channel.</text>
</comment>
<dbReference type="CDD" id="cd00038">
    <property type="entry name" value="CAP_ED"/>
    <property type="match status" value="1"/>
</dbReference>
<keyword evidence="6 13" id="KW-0631">Potassium channel</keyword>
<dbReference type="PANTHER" id="PTHR45743">
    <property type="entry name" value="POTASSIUM CHANNEL AKT1"/>
    <property type="match status" value="1"/>
</dbReference>
<sequence>MPCSSCTKHFFQRFFTDEFQTNGALQSTFLSPDLLPSLGATINQSTKLRKHIISPFNPRYRAWEMWLVALVIYSAWICPFEFAFLPYKQNSLFIIDHFVNAFFAVDIVLTFFVAYLDSQSYLLVDHPKKIAVRYLSTWFIFDVCSTAPLQSISFLFTNQSGEVGFKLLNMLRLWRLRRVSSLFARLEKDIRFNYFWTRCTKLISVTLFAVHCAGCFNFLIADKYPDPKRTWIGAVNPNFKEDSLWNLYITAIYWSITTLTTTGYGDLHAENPREMLFDIFYMLFNLGLTSYLIGNMTNLVVHWTSRTRNFRDSVRAATEFASRNQLPNPIQNQMLSHICLKFRTEGLKQQDTLNDLPKAIRVSIAHYLFYPIVQKAYLFEGVSHDFLFQLASDVEAEYFPPKEDVILQNEAQTDLYILVSGSVDLISKIDGHDQVIGRATGGDTFGELGVLCQKPQPFTVRTTNLSQILRIKRASLLYIIQSNAEDGNIIMNNFFMKMKEYERIMGDVWCDGGLKKLGDQCEDEDENLGSLDEHRIEFDEQLEGGENDINLSHNNKLLARNGGGRSDFISSSLENLPTSSYSNVSRQIKKRVTVFIQPRDRSKVESQYGKLMLLPNSIEELCKVAGEKFGREMPTKVMNADNAEIDDINVIRDGDHLFLLYNNDIEKCGLK</sequence>
<proteinExistence type="inferred from homology"/>
<dbReference type="SUPFAM" id="SSF51206">
    <property type="entry name" value="cAMP-binding domain-like"/>
    <property type="match status" value="1"/>
</dbReference>
<dbReference type="Pfam" id="PF00520">
    <property type="entry name" value="Ion_trans"/>
    <property type="match status" value="1"/>
</dbReference>
<feature type="domain" description="KHA" evidence="15">
    <location>
        <begin position="591"/>
        <end position="671"/>
    </location>
</feature>
<evidence type="ECO:0000256" key="6">
    <source>
        <dbReference type="ARBA" id="ARBA00022826"/>
    </source>
</evidence>
<keyword evidence="8 13" id="KW-0630">Potassium</keyword>
<dbReference type="RefSeq" id="XP_023001404.1">
    <property type="nucleotide sequence ID" value="XM_023145636.1"/>
</dbReference>
<evidence type="ECO:0000256" key="7">
    <source>
        <dbReference type="ARBA" id="ARBA00022882"/>
    </source>
</evidence>
<keyword evidence="3 13" id="KW-0813">Transport</keyword>
<comment type="subcellular location">
    <subcellularLocation>
        <location evidence="1 13">Membrane</location>
        <topology evidence="1 13">Multi-pass membrane protein</topology>
    </subcellularLocation>
</comment>
<dbReference type="InterPro" id="IPR000595">
    <property type="entry name" value="cNMP-bd_dom"/>
</dbReference>
<dbReference type="GO" id="GO:0005249">
    <property type="term" value="F:voltage-gated potassium channel activity"/>
    <property type="evidence" value="ECO:0007669"/>
    <property type="project" value="UniProtKB-UniRule"/>
</dbReference>
<dbReference type="Pfam" id="PF00027">
    <property type="entry name" value="cNMP_binding"/>
    <property type="match status" value="1"/>
</dbReference>
<evidence type="ECO:0000259" key="14">
    <source>
        <dbReference type="PROSITE" id="PS50042"/>
    </source>
</evidence>
<dbReference type="OrthoDB" id="426293at2759"/>
<dbReference type="InterPro" id="IPR045319">
    <property type="entry name" value="KAT/AKT"/>
</dbReference>
<dbReference type="InterPro" id="IPR003938">
    <property type="entry name" value="K_chnl_volt-dep_EAG/ELK/ERG"/>
</dbReference>
<evidence type="ECO:0000313" key="17">
    <source>
        <dbReference type="RefSeq" id="XP_023001404.1"/>
    </source>
</evidence>
<dbReference type="PROSITE" id="PS51490">
    <property type="entry name" value="KHA"/>
    <property type="match status" value="1"/>
</dbReference>
<evidence type="ECO:0000256" key="10">
    <source>
        <dbReference type="ARBA" id="ARBA00023065"/>
    </source>
</evidence>
<evidence type="ECO:0000256" key="5">
    <source>
        <dbReference type="ARBA" id="ARBA00022692"/>
    </source>
</evidence>
<dbReference type="Gene3D" id="1.10.287.630">
    <property type="entry name" value="Helix hairpin bin"/>
    <property type="match status" value="1"/>
</dbReference>
<keyword evidence="5 13" id="KW-0812">Transmembrane</keyword>
<keyword evidence="7 13" id="KW-0851">Voltage-gated channel</keyword>
<keyword evidence="16" id="KW-1185">Reference proteome</keyword>
<dbReference type="InterPro" id="IPR005821">
    <property type="entry name" value="Ion_trans_dom"/>
</dbReference>
<feature type="transmembrane region" description="Helical" evidence="13">
    <location>
        <begin position="202"/>
        <end position="221"/>
    </location>
</feature>
<comment type="subunit">
    <text evidence="13">The potassium channel is composed of a homo- or heterotetrameric complex of pore-forming subunits.</text>
</comment>
<feature type="transmembrane region" description="Helical" evidence="13">
    <location>
        <begin position="245"/>
        <end position="267"/>
    </location>
</feature>
<protein>
    <recommendedName>
        <fullName evidence="13">Potassium channel</fullName>
    </recommendedName>
</protein>
<dbReference type="PROSITE" id="PS50042">
    <property type="entry name" value="CNMP_BINDING_3"/>
    <property type="match status" value="1"/>
</dbReference>
<dbReference type="SMART" id="SM00100">
    <property type="entry name" value="cNMP"/>
    <property type="match status" value="1"/>
</dbReference>
<dbReference type="Proteomes" id="UP000504608">
    <property type="component" value="Unplaced"/>
</dbReference>
<accession>A0A6J1KMM4</accession>
<dbReference type="FunFam" id="2.60.120.10:FF:000074">
    <property type="entry name" value="Potassium channel KAT2"/>
    <property type="match status" value="1"/>
</dbReference>
<organism evidence="16 17">
    <name type="scientific">Cucurbita maxima</name>
    <name type="common">Pumpkin</name>
    <name type="synonym">Winter squash</name>
    <dbReference type="NCBI Taxonomy" id="3661"/>
    <lineage>
        <taxon>Eukaryota</taxon>
        <taxon>Viridiplantae</taxon>
        <taxon>Streptophyta</taxon>
        <taxon>Embryophyta</taxon>
        <taxon>Tracheophyta</taxon>
        <taxon>Spermatophyta</taxon>
        <taxon>Magnoliopsida</taxon>
        <taxon>eudicotyledons</taxon>
        <taxon>Gunneridae</taxon>
        <taxon>Pentapetalae</taxon>
        <taxon>rosids</taxon>
        <taxon>fabids</taxon>
        <taxon>Cucurbitales</taxon>
        <taxon>Cucurbitaceae</taxon>
        <taxon>Cucurbiteae</taxon>
        <taxon>Cucurbita</taxon>
    </lineage>
</organism>
<evidence type="ECO:0000256" key="11">
    <source>
        <dbReference type="ARBA" id="ARBA00023136"/>
    </source>
</evidence>
<keyword evidence="4 13" id="KW-0633">Potassium transport</keyword>
<comment type="domain">
    <text evidence="13">The KHA domain (rich in hydrophobic and acidic residues) present in the C-terminal part is likely to be important for tetramerization.</text>
</comment>
<evidence type="ECO:0000256" key="3">
    <source>
        <dbReference type="ARBA" id="ARBA00022448"/>
    </source>
</evidence>
<dbReference type="GO" id="GO:0034702">
    <property type="term" value="C:monoatomic ion channel complex"/>
    <property type="evidence" value="ECO:0007669"/>
    <property type="project" value="UniProtKB-KW"/>
</dbReference>